<comment type="caution">
    <text evidence="1">The sequence shown here is derived from an EMBL/GenBank/DDBJ whole genome shotgun (WGS) entry which is preliminary data.</text>
</comment>
<accession>A0A0F9U7F8</accession>
<sequence length="109" mass="12730">MAKEILKNEKKISEIKTKLEGVIKRRSDFFLSAWVPCLITLLLFKLIEQKPTKQIIGNEIVNKDSQRLDFLIEWLGHNDTLDDSGIDNWFNEKDAREKIDEAIIQSKDN</sequence>
<dbReference type="EMBL" id="LAZR01001162">
    <property type="protein sequence ID" value="KKN49578.1"/>
    <property type="molecule type" value="Genomic_DNA"/>
</dbReference>
<gene>
    <name evidence="1" type="ORF">LCGC14_0641430</name>
</gene>
<name>A0A0F9U7F8_9ZZZZ</name>
<proteinExistence type="predicted"/>
<reference evidence="1" key="1">
    <citation type="journal article" date="2015" name="Nature">
        <title>Complex archaea that bridge the gap between prokaryotes and eukaryotes.</title>
        <authorList>
            <person name="Spang A."/>
            <person name="Saw J.H."/>
            <person name="Jorgensen S.L."/>
            <person name="Zaremba-Niedzwiedzka K."/>
            <person name="Martijn J."/>
            <person name="Lind A.E."/>
            <person name="van Eijk R."/>
            <person name="Schleper C."/>
            <person name="Guy L."/>
            <person name="Ettema T.J."/>
        </authorList>
    </citation>
    <scope>NUCLEOTIDE SEQUENCE</scope>
</reference>
<protein>
    <submittedName>
        <fullName evidence="1">Uncharacterized protein</fullName>
    </submittedName>
</protein>
<dbReference type="AlphaFoldDB" id="A0A0F9U7F8"/>
<organism evidence="1">
    <name type="scientific">marine sediment metagenome</name>
    <dbReference type="NCBI Taxonomy" id="412755"/>
    <lineage>
        <taxon>unclassified sequences</taxon>
        <taxon>metagenomes</taxon>
        <taxon>ecological metagenomes</taxon>
    </lineage>
</organism>
<evidence type="ECO:0000313" key="1">
    <source>
        <dbReference type="EMBL" id="KKN49578.1"/>
    </source>
</evidence>